<dbReference type="GO" id="GO:0008716">
    <property type="term" value="F:D-alanine-D-alanine ligase activity"/>
    <property type="evidence" value="ECO:0007669"/>
    <property type="project" value="InterPro"/>
</dbReference>
<dbReference type="Proteomes" id="UP000034883">
    <property type="component" value="Chromosome"/>
</dbReference>
<dbReference type="Gene3D" id="3.30.1490.20">
    <property type="entry name" value="ATP-grasp fold, A domain"/>
    <property type="match status" value="1"/>
</dbReference>
<dbReference type="GO" id="GO:0046872">
    <property type="term" value="F:metal ion binding"/>
    <property type="evidence" value="ECO:0007669"/>
    <property type="project" value="InterPro"/>
</dbReference>
<evidence type="ECO:0000256" key="3">
    <source>
        <dbReference type="PROSITE-ProRule" id="PRU00409"/>
    </source>
</evidence>
<dbReference type="InterPro" id="IPR011761">
    <property type="entry name" value="ATP-grasp"/>
</dbReference>
<dbReference type="KEGG" id="samy:DB32_006304"/>
<dbReference type="Pfam" id="PF07478">
    <property type="entry name" value="Dala_Dala_lig_C"/>
    <property type="match status" value="1"/>
</dbReference>
<evidence type="ECO:0000256" key="2">
    <source>
        <dbReference type="ARBA" id="ARBA00022598"/>
    </source>
</evidence>
<keyword evidence="3" id="KW-0067">ATP-binding</keyword>
<organism evidence="5 6">
    <name type="scientific">Sandaracinus amylolyticus</name>
    <dbReference type="NCBI Taxonomy" id="927083"/>
    <lineage>
        <taxon>Bacteria</taxon>
        <taxon>Pseudomonadati</taxon>
        <taxon>Myxococcota</taxon>
        <taxon>Polyangia</taxon>
        <taxon>Polyangiales</taxon>
        <taxon>Sandaracinaceae</taxon>
        <taxon>Sandaracinus</taxon>
    </lineage>
</organism>
<evidence type="ECO:0000313" key="6">
    <source>
        <dbReference type="Proteomes" id="UP000034883"/>
    </source>
</evidence>
<dbReference type="EMBL" id="CP011125">
    <property type="protein sequence ID" value="AKF09155.1"/>
    <property type="molecule type" value="Genomic_DNA"/>
</dbReference>
<proteinExistence type="inferred from homology"/>
<dbReference type="SUPFAM" id="SSF56059">
    <property type="entry name" value="Glutathione synthetase ATP-binding domain-like"/>
    <property type="match status" value="1"/>
</dbReference>
<evidence type="ECO:0000313" key="5">
    <source>
        <dbReference type="EMBL" id="AKF09155.1"/>
    </source>
</evidence>
<accession>A0A0F6W756</accession>
<reference evidence="5 6" key="1">
    <citation type="submission" date="2015-03" db="EMBL/GenBank/DDBJ databases">
        <title>Genome assembly of Sandaracinus amylolyticus DSM 53668.</title>
        <authorList>
            <person name="Sharma G."/>
            <person name="Subramanian S."/>
        </authorList>
    </citation>
    <scope>NUCLEOTIDE SEQUENCE [LARGE SCALE GENOMIC DNA]</scope>
    <source>
        <strain evidence="5 6">DSM 53668</strain>
    </source>
</reference>
<dbReference type="PANTHER" id="PTHR23132">
    <property type="entry name" value="D-ALANINE--D-ALANINE LIGASE"/>
    <property type="match status" value="1"/>
</dbReference>
<dbReference type="InterPro" id="IPR013815">
    <property type="entry name" value="ATP_grasp_subdomain_1"/>
</dbReference>
<evidence type="ECO:0000256" key="1">
    <source>
        <dbReference type="ARBA" id="ARBA00010871"/>
    </source>
</evidence>
<dbReference type="InterPro" id="IPR011095">
    <property type="entry name" value="Dala_Dala_lig_C"/>
</dbReference>
<dbReference type="Gene3D" id="3.30.470.20">
    <property type="entry name" value="ATP-grasp fold, B domain"/>
    <property type="match status" value="1"/>
</dbReference>
<comment type="similarity">
    <text evidence="1">Belongs to the D-alanine--D-alanine ligase family.</text>
</comment>
<dbReference type="STRING" id="927083.DB32_006304"/>
<keyword evidence="2 5" id="KW-0436">Ligase</keyword>
<gene>
    <name evidence="5" type="ORF">DB32_006304</name>
</gene>
<keyword evidence="3" id="KW-0547">Nucleotide-binding</keyword>
<dbReference type="RefSeq" id="WP_053236230.1">
    <property type="nucleotide sequence ID" value="NZ_CP011125.1"/>
</dbReference>
<dbReference type="AlphaFoldDB" id="A0A0F6W756"/>
<protein>
    <submittedName>
        <fullName evidence="5">D-alanine--D-alanine ligase</fullName>
    </submittedName>
</protein>
<dbReference type="PROSITE" id="PS50975">
    <property type="entry name" value="ATP_GRASP"/>
    <property type="match status" value="1"/>
</dbReference>
<evidence type="ECO:0000259" key="4">
    <source>
        <dbReference type="PROSITE" id="PS50975"/>
    </source>
</evidence>
<name>A0A0F6W756_9BACT</name>
<dbReference type="PANTHER" id="PTHR23132:SF23">
    <property type="entry name" value="D-ALANINE--D-ALANINE LIGASE B"/>
    <property type="match status" value="1"/>
</dbReference>
<sequence>MLCCDPASPLKARGDEDFDYEHADASDRAFLRALEDAGYEASWHPVHLANVDTVVDALDCDVVFNLCDGSGQGIDNYPGVEAIDAIERRGLPYTGSRREPYRTSISKVTMKTRFVAAGVPTPKWQLLASPDEPLLDDLRGVPLFVKPHDAGGSAGVHLSSIIAADDELALRARVEEIFRDYGSALVEEYVDGREITVGLLGSGERAKALPPLEVRFGDAFPPGKGIRTHETKWDTSSPLYGSFELLCPAPLTLAETRRVLRVARDAYRAIDGAGYGRVDMRVDHRGPFVLEVNMNCSLEYGESSADCAMYPFAAQAAGLAFPELLRRLVEDAKRFHRAASPARRARRVVSLEARRRRR</sequence>
<keyword evidence="6" id="KW-1185">Reference proteome</keyword>
<feature type="domain" description="ATP-grasp" evidence="4">
    <location>
        <begin position="111"/>
        <end position="330"/>
    </location>
</feature>
<dbReference type="GO" id="GO:0005524">
    <property type="term" value="F:ATP binding"/>
    <property type="evidence" value="ECO:0007669"/>
    <property type="project" value="UniProtKB-UniRule"/>
</dbReference>